<dbReference type="Proteomes" id="UP000708208">
    <property type="component" value="Unassembled WGS sequence"/>
</dbReference>
<organism evidence="1 2">
    <name type="scientific">Allacma fusca</name>
    <dbReference type="NCBI Taxonomy" id="39272"/>
    <lineage>
        <taxon>Eukaryota</taxon>
        <taxon>Metazoa</taxon>
        <taxon>Ecdysozoa</taxon>
        <taxon>Arthropoda</taxon>
        <taxon>Hexapoda</taxon>
        <taxon>Collembola</taxon>
        <taxon>Symphypleona</taxon>
        <taxon>Sminthuridae</taxon>
        <taxon>Allacma</taxon>
    </lineage>
</organism>
<protein>
    <submittedName>
        <fullName evidence="1">Uncharacterized protein</fullName>
    </submittedName>
</protein>
<dbReference type="EMBL" id="CAJVCH010138665">
    <property type="protein sequence ID" value="CAG7726688.1"/>
    <property type="molecule type" value="Genomic_DNA"/>
</dbReference>
<feature type="non-terminal residue" evidence="1">
    <location>
        <position position="1"/>
    </location>
</feature>
<gene>
    <name evidence="1" type="ORF">AFUS01_LOCUS15581</name>
</gene>
<proteinExistence type="predicted"/>
<name>A0A8J2JZB5_9HEXA</name>
<evidence type="ECO:0000313" key="1">
    <source>
        <dbReference type="EMBL" id="CAG7726688.1"/>
    </source>
</evidence>
<comment type="caution">
    <text evidence="1">The sequence shown here is derived from an EMBL/GenBank/DDBJ whole genome shotgun (WGS) entry which is preliminary data.</text>
</comment>
<dbReference type="AlphaFoldDB" id="A0A8J2JZB5"/>
<reference evidence="1" key="1">
    <citation type="submission" date="2021-06" db="EMBL/GenBank/DDBJ databases">
        <authorList>
            <person name="Hodson N. C."/>
            <person name="Mongue J. A."/>
            <person name="Jaron S. K."/>
        </authorList>
    </citation>
    <scope>NUCLEOTIDE SEQUENCE</scope>
</reference>
<sequence length="140" mass="16154">PFKCGIQKIKSIRIIKTHEKRKKAELTAISPTVLANLNYNSIFVKNLLYPIKAKHSSTVSPEIWSNLFTAMPRILDNSSYRSVIITPKMWFCIKQALNIGVICGGHPMRWNIQLERSELGSQRQMRLWRVNMVLAFCHLS</sequence>
<evidence type="ECO:0000313" key="2">
    <source>
        <dbReference type="Proteomes" id="UP000708208"/>
    </source>
</evidence>
<accession>A0A8J2JZB5</accession>
<feature type="non-terminal residue" evidence="1">
    <location>
        <position position="140"/>
    </location>
</feature>
<keyword evidence="2" id="KW-1185">Reference proteome</keyword>